<dbReference type="GO" id="GO:0010369">
    <property type="term" value="C:chromocenter"/>
    <property type="evidence" value="ECO:0007669"/>
    <property type="project" value="TreeGrafter"/>
</dbReference>
<evidence type="ECO:0000256" key="1">
    <source>
        <dbReference type="SAM" id="MobiDB-lite"/>
    </source>
</evidence>
<feature type="compositionally biased region" description="Basic and acidic residues" evidence="1">
    <location>
        <begin position="2018"/>
        <end position="2030"/>
    </location>
</feature>
<dbReference type="PANTHER" id="PTHR16112">
    <property type="entry name" value="METHYL-CPG BINDING PROTEIN, DROSOPHILA"/>
    <property type="match status" value="1"/>
</dbReference>
<dbReference type="Proteomes" id="UP001165740">
    <property type="component" value="Chromosome 11"/>
</dbReference>
<feature type="compositionally biased region" description="Low complexity" evidence="1">
    <location>
        <begin position="451"/>
        <end position="469"/>
    </location>
</feature>
<dbReference type="GO" id="GO:0005634">
    <property type="term" value="C:nucleus"/>
    <property type="evidence" value="ECO:0007669"/>
    <property type="project" value="TreeGrafter"/>
</dbReference>
<keyword evidence="3" id="KW-1185">Reference proteome</keyword>
<dbReference type="GO" id="GO:0003682">
    <property type="term" value="F:chromatin binding"/>
    <property type="evidence" value="ECO:0007669"/>
    <property type="project" value="TreeGrafter"/>
</dbReference>
<gene>
    <name evidence="4" type="primary">LOC106055075</name>
</gene>
<reference evidence="4" key="1">
    <citation type="submission" date="2025-08" db="UniProtKB">
        <authorList>
            <consortium name="RefSeq"/>
        </authorList>
    </citation>
    <scope>IDENTIFICATION</scope>
</reference>
<feature type="domain" description="MBD" evidence="2">
    <location>
        <begin position="612"/>
        <end position="682"/>
    </location>
</feature>
<feature type="region of interest" description="Disordered" evidence="1">
    <location>
        <begin position="2225"/>
        <end position="2248"/>
    </location>
</feature>
<feature type="compositionally biased region" description="Polar residues" evidence="1">
    <location>
        <begin position="1137"/>
        <end position="1148"/>
    </location>
</feature>
<dbReference type="OMA" id="ANTQHIM"/>
<sequence>MNYDTPQYALSHGLASAPQLHVQQQQHHLQQHQLQQHQFQQQQHIFQPQYNHAIPTSNVYQFQFAGGGSQMFQQKEAHHMGLAGGMQQRINQHGMVSQPFIKQGMPLGGMEGIHVVNGLDGMIYSHPKNSLKIITNPDNRMMQQTDGTIGMQQTIVGVDMMGNSNFLDHNVEVQQQPNVNQGSMFTYNNKHFTGWLQPQNINTASSEQCQAVGQSSLPSFNHLWSQFQHQKQVGVVQHHQHLNQYQQPQQFHQQPALQTQQFTGASFQAVPGIQMVKMQQQKPQQITVPVSMQSVQHLPSQFHCFSPPHINLMSSKCMDKDSEMGNINSDKGMHSVYSTPSINIAQSISSPLLEHKCTTAVTYTISGPPKVTVTLDSLTQCETFPPNGLLEKSSEMSFNSDIASSNLVSKGKSLKNSDNIALENSNAHNRQWQPVPHQRTQFVAKPLFHTSSTGSSLERSSSESSNFSSPPYAFTPPSSTDSLFSPVSTLFSKVTDFPSPKTMAITTSPPVTHYLTSPLTTATQVMNEMRHTSSVAAPALLTLSLVSTCTTTVTTTVASSYHSVALTTTSVTSTTPCSKESTGMASAHSDVVLNSNTKKKTEHIRPGSPELSTKEKVKKVKVPYSWQRKLKNGMIEYLSPSGVSLQSVEQICSYLLSDITCKCGLQCPLHVDKYFSFDPEVESQPWSLTSPSGEDLQSLCHHSREIVALAAFHSSQAEVAGEQSLDPILLGKKRQERKSVPAGDELIVSPLKRLKSSITKAVNKHAMYLGNTQQIPFSQESPVQENCLLGNAEVHVTNRDASSLGNPAMIGSNNGVGSQPANFFTRGSASSGEKEHFVCKTENKQTFQVDYQQAVQTSSRQMLVGEVGNEFCDQRRGREPNLQSPLSRQMAAKEKDISQLEHQSTFGKGPSMFYQNQKYLNSAQSAPQVNEGFKQSIWQCTSPSRTSSFPHFQSSPKPTYQSTAGFNHANYVHSHTANFVQHSTPQQQLQQLGGQAWLDPKKIKSKRPKSKKEKQKQINSIVDRSSPCAKLIGKAAQPSTAVSFLDNPTVFVEQQTAIINNSIASCQLNCSSPTPPRSDTAKQITFMSSPDPGKTVKKSLFKPEEIDLEIKSESDDQKSVYEMDSSKSFSDTHENNDSAYLSQVGSSQDRSDSETCLDNKSDVYDFNMSEDKDCKHTPVNVLVSEHGETDEDSSQFITAQTKSPSAVSKLSEKKISKLKSKVKPCQIKKEAVKQEVELIKKMSVSSLNGDVTQLLSSNNLNITALQQVLAQCNNAETAEQLKVIQQAISQGTGVGLEFPASSLLSAAARAQLNLQNNGASLSTVQINKNEGMPTTCISMVSSGGAKSVVTSSTACGSITNATISQLQQHPHQPSPCIQQLSNNPNLLGNMMQLQQLTSGNFTMNMILPVCGQGQTFTSDSIHTATFGPEHDHKTPIAGSGNMNPLMAQGILTAVSRSPELGSQLKLSVASVIPSSLGPQCTQDTTMLLNNFGPRMIMNNAMPPVSVSVVTNVTKSLAQVVPTIGINQTVFNTQQVTPQLINAQQGGPQIINTSATGPGAHMMNTSQGGQVVGSAPQGAQLVNNTSQTTQIMNALSVQSLNNQLLITNPIQQVSPTNSISQLSPAMAAQILAQGQQHLQQMSPSFLQGHLQKQTQNAVIGGQNMFASVSLPTLTVTSDHNDVLVNSIAQSGIINNFQNNARSDDQLDKAEINISQVKDTVSMANPSLYASTSQPVFVIPQPNANPMMQVLGTSQQLGSATNLTTDLNNLTQIFSQSIDHNQLQNLMSAGFNPINFQQMMGAVNLTGVQQQQQQQQLQLLQLQQLLLQQIQNQGQNIHGISLPLNQNSSPNQATLGTQTIMNTVVPQRSLHLNSVMDINALHSSLSPVAQSYQNQLSPATAQLQHISPAAITVHQVTSVNTGGAVGVIHNTGVPGLMQASAKSLPSVVATVQSQQIASDQVIPINKTPTLAPSGILTQESSSTPLSVQTTITSTSKTLTVPGTKLAQSSKTSKSKSTKSKKTDSKKLDPESERNEEDIAATVQQILAEAVQQQKELILAAKNQPPPPPKSKSKKSQVRAKSSLVKEHDLGKLVSISDETSFIKSEGICLQEKMFDSSVKCSESVDLTNSYTPPMTLSSHCEVNPPPGTFPNHIKILAAPPHLIQSSAPLSHVQAPHHSTTLLTCLNTASSFVEQTLNETTNLVPSGVVNSTVKKSGLSLKDHLSSIISRDKDGNHKKSGGGSGQKQGKSKILIEPRLVTLQAGPVLNGDAASSQKTFRKSIK</sequence>
<feature type="compositionally biased region" description="Basic residues" evidence="1">
    <location>
        <begin position="1003"/>
        <end position="1014"/>
    </location>
</feature>
<dbReference type="RefSeq" id="XP_013066653.2">
    <property type="nucleotide sequence ID" value="XM_013211199.2"/>
</dbReference>
<organism evidence="3 4">
    <name type="scientific">Biomphalaria glabrata</name>
    <name type="common">Bloodfluke planorb</name>
    <name type="synonym">Freshwater snail</name>
    <dbReference type="NCBI Taxonomy" id="6526"/>
    <lineage>
        <taxon>Eukaryota</taxon>
        <taxon>Metazoa</taxon>
        <taxon>Spiralia</taxon>
        <taxon>Lophotrochozoa</taxon>
        <taxon>Mollusca</taxon>
        <taxon>Gastropoda</taxon>
        <taxon>Heterobranchia</taxon>
        <taxon>Euthyneura</taxon>
        <taxon>Panpulmonata</taxon>
        <taxon>Hygrophila</taxon>
        <taxon>Lymnaeoidea</taxon>
        <taxon>Planorbidae</taxon>
        <taxon>Biomphalaria</taxon>
    </lineage>
</organism>
<feature type="region of interest" description="Disordered" evidence="1">
    <location>
        <begin position="1111"/>
        <end position="1156"/>
    </location>
</feature>
<dbReference type="GO" id="GO:0003677">
    <property type="term" value="F:DNA binding"/>
    <property type="evidence" value="ECO:0007669"/>
    <property type="project" value="InterPro"/>
</dbReference>
<name>A0A9U8DYN1_BIOGL</name>
<feature type="region of interest" description="Disordered" evidence="1">
    <location>
        <begin position="1000"/>
        <end position="1020"/>
    </location>
</feature>
<dbReference type="SMART" id="SM00391">
    <property type="entry name" value="MBD"/>
    <property type="match status" value="1"/>
</dbReference>
<feature type="region of interest" description="Disordered" evidence="1">
    <location>
        <begin position="2057"/>
        <end position="2081"/>
    </location>
</feature>
<dbReference type="KEGG" id="bgt:106055075"/>
<dbReference type="PROSITE" id="PS50982">
    <property type="entry name" value="MBD"/>
    <property type="match status" value="1"/>
</dbReference>
<proteinExistence type="predicted"/>
<dbReference type="PANTHER" id="PTHR16112:SF16">
    <property type="entry name" value="SIX-BANDED, ISOFORM H"/>
    <property type="match status" value="1"/>
</dbReference>
<protein>
    <submittedName>
        <fullName evidence="4">Uncharacterized protein LOC106055075 isoform X1</fullName>
    </submittedName>
</protein>
<feature type="region of interest" description="Disordered" evidence="1">
    <location>
        <begin position="451"/>
        <end position="473"/>
    </location>
</feature>
<evidence type="ECO:0000313" key="3">
    <source>
        <dbReference type="Proteomes" id="UP001165740"/>
    </source>
</evidence>
<dbReference type="OrthoDB" id="641149at2759"/>
<feature type="compositionally biased region" description="Basic and acidic residues" evidence="1">
    <location>
        <begin position="1111"/>
        <end position="1136"/>
    </location>
</feature>
<evidence type="ECO:0000313" key="4">
    <source>
        <dbReference type="RefSeq" id="XP_013066653.2"/>
    </source>
</evidence>
<feature type="region of interest" description="Disordered" evidence="1">
    <location>
        <begin position="1994"/>
        <end position="2034"/>
    </location>
</feature>
<accession>A0A9U8DYN1</accession>
<feature type="region of interest" description="Disordered" evidence="1">
    <location>
        <begin position="1069"/>
        <end position="1097"/>
    </location>
</feature>
<dbReference type="InterPro" id="IPR001739">
    <property type="entry name" value="Methyl_CpG_DNA-bd"/>
</dbReference>
<dbReference type="GeneID" id="106055075"/>
<evidence type="ECO:0000259" key="2">
    <source>
        <dbReference type="PROSITE" id="PS50982"/>
    </source>
</evidence>